<proteinExistence type="predicted"/>
<feature type="compositionally biased region" description="Low complexity" evidence="1">
    <location>
        <begin position="1"/>
        <end position="31"/>
    </location>
</feature>
<organism evidence="2 3">
    <name type="scientific">Roridomyces roridus</name>
    <dbReference type="NCBI Taxonomy" id="1738132"/>
    <lineage>
        <taxon>Eukaryota</taxon>
        <taxon>Fungi</taxon>
        <taxon>Dikarya</taxon>
        <taxon>Basidiomycota</taxon>
        <taxon>Agaricomycotina</taxon>
        <taxon>Agaricomycetes</taxon>
        <taxon>Agaricomycetidae</taxon>
        <taxon>Agaricales</taxon>
        <taxon>Marasmiineae</taxon>
        <taxon>Mycenaceae</taxon>
        <taxon>Roridomyces</taxon>
    </lineage>
</organism>
<evidence type="ECO:0000313" key="2">
    <source>
        <dbReference type="EMBL" id="KAJ7613439.1"/>
    </source>
</evidence>
<dbReference type="AlphaFoldDB" id="A0AAD7B8R0"/>
<accession>A0AAD7B8R0</accession>
<feature type="region of interest" description="Disordered" evidence="1">
    <location>
        <begin position="1"/>
        <end position="68"/>
    </location>
</feature>
<gene>
    <name evidence="2" type="ORF">FB45DRAFT_1111934</name>
</gene>
<dbReference type="EMBL" id="JARKIF010000028">
    <property type="protein sequence ID" value="KAJ7613439.1"/>
    <property type="molecule type" value="Genomic_DNA"/>
</dbReference>
<comment type="caution">
    <text evidence="2">The sequence shown here is derived from an EMBL/GenBank/DDBJ whole genome shotgun (WGS) entry which is preliminary data.</text>
</comment>
<evidence type="ECO:0000313" key="3">
    <source>
        <dbReference type="Proteomes" id="UP001221142"/>
    </source>
</evidence>
<evidence type="ECO:0000256" key="1">
    <source>
        <dbReference type="SAM" id="MobiDB-lite"/>
    </source>
</evidence>
<sequence>MNSTPPASGGAGPSSGAPAASNPPASGPQSGQKRTATGRESPLNETPSPAKRMRKKKGKGKEKTKLVEGFHLKKSEMNPEQQNAKKAVYTHTYILLGVTRADTAPPIRTPALIKSFEDRLEPNFIETLRQNLRKTSSANTGSAGMVQKLRAQASAHANDGSNIAKDILKVKETYLLAIFNALLSAGLEVWCPDYFGPPDSLYNQVHETVFLETFRSVAGSHGYRDFELVISIAHNTAFVLDVYRMCVFDYMRGKVKREEKKPGKLAQIRADNNALRGRAHLAGKRTDFWTKDMWPERVIMLVQDPRCNSDDESGEDEAGKRVHVVAAKGLRSASATTFTHWMEKRRIKADEKNRGKRKSNIVERDRVYLAESQESDISSQMPEEVPVDWFNPEEFNDLPAATRFKYSKFGVALPLPEHHKKPDWKTMDKTTFMEKYGNDVLKQYDIPTEAEMQRAGNRGWEADDEDGDGMSGVE</sequence>
<reference evidence="2" key="1">
    <citation type="submission" date="2023-03" db="EMBL/GenBank/DDBJ databases">
        <title>Massive genome expansion in bonnet fungi (Mycena s.s.) driven by repeated elements and novel gene families across ecological guilds.</title>
        <authorList>
            <consortium name="Lawrence Berkeley National Laboratory"/>
            <person name="Harder C.B."/>
            <person name="Miyauchi S."/>
            <person name="Viragh M."/>
            <person name="Kuo A."/>
            <person name="Thoen E."/>
            <person name="Andreopoulos B."/>
            <person name="Lu D."/>
            <person name="Skrede I."/>
            <person name="Drula E."/>
            <person name="Henrissat B."/>
            <person name="Morin E."/>
            <person name="Kohler A."/>
            <person name="Barry K."/>
            <person name="LaButti K."/>
            <person name="Morin E."/>
            <person name="Salamov A."/>
            <person name="Lipzen A."/>
            <person name="Mereny Z."/>
            <person name="Hegedus B."/>
            <person name="Baldrian P."/>
            <person name="Stursova M."/>
            <person name="Weitz H."/>
            <person name="Taylor A."/>
            <person name="Grigoriev I.V."/>
            <person name="Nagy L.G."/>
            <person name="Martin F."/>
            <person name="Kauserud H."/>
        </authorList>
    </citation>
    <scope>NUCLEOTIDE SEQUENCE</scope>
    <source>
        <strain evidence="2">9284</strain>
    </source>
</reference>
<feature type="compositionally biased region" description="Basic residues" evidence="1">
    <location>
        <begin position="51"/>
        <end position="60"/>
    </location>
</feature>
<feature type="region of interest" description="Disordered" evidence="1">
    <location>
        <begin position="447"/>
        <end position="474"/>
    </location>
</feature>
<name>A0AAD7B8R0_9AGAR</name>
<keyword evidence="3" id="KW-1185">Reference proteome</keyword>
<dbReference type="Proteomes" id="UP001221142">
    <property type="component" value="Unassembled WGS sequence"/>
</dbReference>
<protein>
    <submittedName>
        <fullName evidence="2">Uncharacterized protein</fullName>
    </submittedName>
</protein>